<keyword evidence="3" id="KW-1185">Reference proteome</keyword>
<protein>
    <recommendedName>
        <fullName evidence="4">Bacteriocin-associated integral membrane protein</fullName>
    </recommendedName>
</protein>
<feature type="transmembrane region" description="Helical" evidence="1">
    <location>
        <begin position="171"/>
        <end position="189"/>
    </location>
</feature>
<feature type="transmembrane region" description="Helical" evidence="1">
    <location>
        <begin position="600"/>
        <end position="622"/>
    </location>
</feature>
<evidence type="ECO:0000256" key="1">
    <source>
        <dbReference type="SAM" id="Phobius"/>
    </source>
</evidence>
<sequence length="632" mass="73521">MGVSHYNSYYVEEANGENLGQLYNELLARNISVEIIKEPVSMDGMQKYEVYDTKDISVSPLKPLSKEKEIKYLTLGKEDFIDSTGTFKTNASSKQLRDIAQKLGITISPVKNDKVSYMQVAKNNAMNLLILLLISQFILLAYTISRMKVNAIKKLNGFSSGRMIVDSFSEFIPMEFIAFVVTFLLHFSYCMLNKNVSRDYFIGLLITFCVVGIMNIIQLMFTQFSIRNIDINAVIKNHIYSSTMNNAIHVIKIVFILVVTISISILSHQLKNYNASVHTINKYRVLSKYFTSNGFNSDEYDKVFSDHNHIEHLAKNVKSLYREYNNQALLVDANMTSITNDAYYKIHQTSFEKLNDSYSDNYVVVNENYYERYMNFVGVNGKKLSLPKDQAVILVPEKYKGDKDVEAFCHEQYNAMMNYDNYYLGKAEQDHHDFQIIYIQDHQITPLLNEYLLETGKEIRNAIVFIDHRQFAGTWYLSEMSNGKLAFELKDRDAYKMLLKKYDLNNLLSAGTMLTPLSDDIRYYEFLVYQSFVFVALFVITLIMIIFFSNYLEIMVNRKRYALKYLMGFSRIKSMKYQLIIEMIILVLAIPLFLLQQNILIIFVSVFLDFVLLFIMFNKLILWNISEIMKGE</sequence>
<proteinExistence type="predicted"/>
<dbReference type="AlphaFoldDB" id="A0A844FSQ4"/>
<accession>A0A844FSQ4</accession>
<comment type="caution">
    <text evidence="2">The sequence shown here is derived from an EMBL/GenBank/DDBJ whole genome shotgun (WGS) entry which is preliminary data.</text>
</comment>
<organism evidence="2 3">
    <name type="scientific">Sharpea porci</name>
    <dbReference type="NCBI Taxonomy" id="2652286"/>
    <lineage>
        <taxon>Bacteria</taxon>
        <taxon>Bacillati</taxon>
        <taxon>Bacillota</taxon>
        <taxon>Erysipelotrichia</taxon>
        <taxon>Erysipelotrichales</taxon>
        <taxon>Coprobacillaceae</taxon>
        <taxon>Sharpea</taxon>
    </lineage>
</organism>
<evidence type="ECO:0000313" key="3">
    <source>
        <dbReference type="Proteomes" id="UP000442619"/>
    </source>
</evidence>
<dbReference type="EMBL" id="VUNM01000005">
    <property type="protein sequence ID" value="MST88704.1"/>
    <property type="molecule type" value="Genomic_DNA"/>
</dbReference>
<name>A0A844FSQ4_9FIRM</name>
<evidence type="ECO:0000313" key="2">
    <source>
        <dbReference type="EMBL" id="MST88704.1"/>
    </source>
</evidence>
<feature type="transmembrane region" description="Helical" evidence="1">
    <location>
        <begin position="125"/>
        <end position="144"/>
    </location>
</feature>
<keyword evidence="1" id="KW-0472">Membrane</keyword>
<feature type="transmembrane region" description="Helical" evidence="1">
    <location>
        <begin position="201"/>
        <end position="226"/>
    </location>
</feature>
<feature type="transmembrane region" description="Helical" evidence="1">
    <location>
        <begin position="577"/>
        <end position="594"/>
    </location>
</feature>
<keyword evidence="1" id="KW-0812">Transmembrane</keyword>
<dbReference type="Proteomes" id="UP000442619">
    <property type="component" value="Unassembled WGS sequence"/>
</dbReference>
<gene>
    <name evidence="2" type="ORF">FYJ79_03785</name>
</gene>
<evidence type="ECO:0008006" key="4">
    <source>
        <dbReference type="Google" id="ProtNLM"/>
    </source>
</evidence>
<keyword evidence="1" id="KW-1133">Transmembrane helix</keyword>
<feature type="transmembrane region" description="Helical" evidence="1">
    <location>
        <begin position="532"/>
        <end position="556"/>
    </location>
</feature>
<reference evidence="2 3" key="1">
    <citation type="submission" date="2019-08" db="EMBL/GenBank/DDBJ databases">
        <title>In-depth cultivation of the pig gut microbiome towards novel bacterial diversity and tailored functional studies.</title>
        <authorList>
            <person name="Wylensek D."/>
            <person name="Hitch T.C.A."/>
            <person name="Clavel T."/>
        </authorList>
    </citation>
    <scope>NUCLEOTIDE SEQUENCE [LARGE SCALE GENOMIC DNA]</scope>
    <source>
        <strain evidence="2 3">CA-Schmier-601-WT-3</strain>
    </source>
</reference>